<proteinExistence type="predicted"/>
<evidence type="ECO:0000313" key="1">
    <source>
        <dbReference type="Proteomes" id="UP000887580"/>
    </source>
</evidence>
<accession>A0AC35FB99</accession>
<evidence type="ECO:0000313" key="2">
    <source>
        <dbReference type="WBParaSite" id="PS1159_v2.g15650.t1"/>
    </source>
</evidence>
<reference evidence="2" key="1">
    <citation type="submission" date="2022-11" db="UniProtKB">
        <authorList>
            <consortium name="WormBaseParasite"/>
        </authorList>
    </citation>
    <scope>IDENTIFICATION</scope>
</reference>
<dbReference type="Proteomes" id="UP000887580">
    <property type="component" value="Unplaced"/>
</dbReference>
<sequence>MCLFLICFIFFVFFTAGKGEICDSGENCECGISKNIEFYENFNIDDGQTRILGGKNSDPQDWPFIAYFNSFDHSCTATILSNQWILSAAHCKGEDETVQIKIDGKAYQTEPIIQHEEFIKIDGKAYQTEPIIQHEEFNNVTYVNDILLVKLKEPIKFSENVSSICLLQNLTVSEMEVGAVAGFGQRFVRIKDINATNKDGLLNEEGGDIIFEANELLRETPVLIRDLDYCNITNPETQFCGGGTNHGTTKGDSGGPFLI</sequence>
<organism evidence="1 2">
    <name type="scientific">Panagrolaimus sp. PS1159</name>
    <dbReference type="NCBI Taxonomy" id="55785"/>
    <lineage>
        <taxon>Eukaryota</taxon>
        <taxon>Metazoa</taxon>
        <taxon>Ecdysozoa</taxon>
        <taxon>Nematoda</taxon>
        <taxon>Chromadorea</taxon>
        <taxon>Rhabditida</taxon>
        <taxon>Tylenchina</taxon>
        <taxon>Panagrolaimomorpha</taxon>
        <taxon>Panagrolaimoidea</taxon>
        <taxon>Panagrolaimidae</taxon>
        <taxon>Panagrolaimus</taxon>
    </lineage>
</organism>
<name>A0AC35FB99_9BILA</name>
<dbReference type="WBParaSite" id="PS1159_v2.g15650.t1">
    <property type="protein sequence ID" value="PS1159_v2.g15650.t1"/>
    <property type="gene ID" value="PS1159_v2.g15650"/>
</dbReference>
<protein>
    <submittedName>
        <fullName evidence="2">Peptidase S1 domain-containing protein</fullName>
    </submittedName>
</protein>